<evidence type="ECO:0000256" key="16">
    <source>
        <dbReference type="ARBA" id="ARBA00023014"/>
    </source>
</evidence>
<comment type="cofactor">
    <cofactor evidence="2">
        <name>[4Fe-4S] cluster</name>
        <dbReference type="ChEBI" id="CHEBI:49883"/>
    </cofactor>
</comment>
<keyword evidence="23" id="KW-1185">Reference proteome</keyword>
<dbReference type="Proteomes" id="UP001251870">
    <property type="component" value="Unassembled WGS sequence"/>
</dbReference>
<evidence type="ECO:0000256" key="7">
    <source>
        <dbReference type="ARBA" id="ARBA00022490"/>
    </source>
</evidence>
<organism evidence="22 23">
    <name type="scientific">Nesterenkonia aerolata</name>
    <dbReference type="NCBI Taxonomy" id="3074079"/>
    <lineage>
        <taxon>Bacteria</taxon>
        <taxon>Bacillati</taxon>
        <taxon>Actinomycetota</taxon>
        <taxon>Actinomycetes</taxon>
        <taxon>Micrococcales</taxon>
        <taxon>Micrococcaceae</taxon>
        <taxon>Nesterenkonia</taxon>
    </lineage>
</organism>
<dbReference type="CDD" id="cd16917">
    <property type="entry name" value="HATPase_UhpB-NarQ-NarX-like"/>
    <property type="match status" value="1"/>
</dbReference>
<evidence type="ECO:0000256" key="3">
    <source>
        <dbReference type="ARBA" id="ARBA00004496"/>
    </source>
</evidence>
<keyword evidence="10" id="KW-0479">Metal-binding</keyword>
<keyword evidence="15" id="KW-0902">Two-component regulatory system</keyword>
<keyword evidence="20" id="KW-0472">Membrane</keyword>
<keyword evidence="20" id="KW-1133">Transmembrane helix</keyword>
<gene>
    <name evidence="22" type="ORF">RIL96_07425</name>
</gene>
<dbReference type="Pfam" id="PF07730">
    <property type="entry name" value="HisKA_3"/>
    <property type="match status" value="1"/>
</dbReference>
<dbReference type="PROSITE" id="PS50109">
    <property type="entry name" value="HIS_KIN"/>
    <property type="match status" value="1"/>
</dbReference>
<dbReference type="RefSeq" id="WP_310548386.1">
    <property type="nucleotide sequence ID" value="NZ_JAVKGR010000007.1"/>
</dbReference>
<keyword evidence="13 22" id="KW-0067">ATP-binding</keyword>
<evidence type="ECO:0000256" key="20">
    <source>
        <dbReference type="SAM" id="Phobius"/>
    </source>
</evidence>
<keyword evidence="20" id="KW-0812">Transmembrane</keyword>
<evidence type="ECO:0000256" key="15">
    <source>
        <dbReference type="ARBA" id="ARBA00023012"/>
    </source>
</evidence>
<evidence type="ECO:0000313" key="23">
    <source>
        <dbReference type="Proteomes" id="UP001251870"/>
    </source>
</evidence>
<evidence type="ECO:0000256" key="19">
    <source>
        <dbReference type="SAM" id="MobiDB-lite"/>
    </source>
</evidence>
<dbReference type="PRINTS" id="PR00344">
    <property type="entry name" value="BCTRLSENSOR"/>
</dbReference>
<comment type="subcellular location">
    <subcellularLocation>
        <location evidence="3">Cytoplasm</location>
    </subcellularLocation>
</comment>
<dbReference type="InterPro" id="IPR003594">
    <property type="entry name" value="HATPase_dom"/>
</dbReference>
<evidence type="ECO:0000256" key="11">
    <source>
        <dbReference type="ARBA" id="ARBA00022741"/>
    </source>
</evidence>
<feature type="transmembrane region" description="Helical" evidence="20">
    <location>
        <begin position="87"/>
        <end position="112"/>
    </location>
</feature>
<feature type="transmembrane region" description="Helical" evidence="20">
    <location>
        <begin position="21"/>
        <end position="42"/>
    </location>
</feature>
<name>A0ABU2DSB5_9MICC</name>
<evidence type="ECO:0000256" key="4">
    <source>
        <dbReference type="ARBA" id="ARBA00012438"/>
    </source>
</evidence>
<evidence type="ECO:0000256" key="5">
    <source>
        <dbReference type="ARBA" id="ARBA00017322"/>
    </source>
</evidence>
<dbReference type="PANTHER" id="PTHR24421:SF10">
    <property type="entry name" value="NITRATE_NITRITE SENSOR PROTEIN NARQ"/>
    <property type="match status" value="1"/>
</dbReference>
<reference evidence="22 23" key="1">
    <citation type="submission" date="2023-09" db="EMBL/GenBank/DDBJ databases">
        <title>Description of three actinobacteria isolated from air of manufacturing shop in a pharmaceutical factory.</title>
        <authorList>
            <person name="Zhang D.-F."/>
        </authorList>
    </citation>
    <scope>NUCLEOTIDE SEQUENCE [LARGE SCALE GENOMIC DNA]</scope>
    <source>
        <strain evidence="22 23">LY-0111</strain>
    </source>
</reference>
<keyword evidence="12" id="KW-0418">Kinase</keyword>
<dbReference type="EMBL" id="JAVKGR010000007">
    <property type="protein sequence ID" value="MDR8019396.1"/>
    <property type="molecule type" value="Genomic_DNA"/>
</dbReference>
<accession>A0ABU2DSB5</accession>
<feature type="transmembrane region" description="Helical" evidence="20">
    <location>
        <begin position="118"/>
        <end position="144"/>
    </location>
</feature>
<evidence type="ECO:0000256" key="13">
    <source>
        <dbReference type="ARBA" id="ARBA00022840"/>
    </source>
</evidence>
<dbReference type="EC" id="2.7.13.3" evidence="4"/>
<dbReference type="Gene3D" id="1.20.5.1930">
    <property type="match status" value="1"/>
</dbReference>
<feature type="region of interest" description="Disordered" evidence="19">
    <location>
        <begin position="391"/>
        <end position="443"/>
    </location>
</feature>
<keyword evidence="11" id="KW-0547">Nucleotide-binding</keyword>
<feature type="transmembrane region" description="Helical" evidence="20">
    <location>
        <begin position="151"/>
        <end position="175"/>
    </location>
</feature>
<dbReference type="InterPro" id="IPR050482">
    <property type="entry name" value="Sensor_HK_TwoCompSys"/>
</dbReference>
<dbReference type="SUPFAM" id="SSF55874">
    <property type="entry name" value="ATPase domain of HSP90 chaperone/DNA topoisomerase II/histidine kinase"/>
    <property type="match status" value="1"/>
</dbReference>
<keyword evidence="6" id="KW-0004">4Fe-4S</keyword>
<feature type="transmembrane region" description="Helical" evidence="20">
    <location>
        <begin position="48"/>
        <end position="66"/>
    </location>
</feature>
<keyword evidence="14" id="KW-0408">Iron</keyword>
<dbReference type="InterPro" id="IPR005467">
    <property type="entry name" value="His_kinase_dom"/>
</dbReference>
<comment type="catalytic activity">
    <reaction evidence="1">
        <text>ATP + protein L-histidine = ADP + protein N-phospho-L-histidine.</text>
        <dbReference type="EC" id="2.7.13.3"/>
    </reaction>
</comment>
<evidence type="ECO:0000259" key="21">
    <source>
        <dbReference type="PROSITE" id="PS50109"/>
    </source>
</evidence>
<dbReference type="Pfam" id="PF02518">
    <property type="entry name" value="HATPase_c"/>
    <property type="match status" value="1"/>
</dbReference>
<evidence type="ECO:0000256" key="1">
    <source>
        <dbReference type="ARBA" id="ARBA00000085"/>
    </source>
</evidence>
<evidence type="ECO:0000256" key="12">
    <source>
        <dbReference type="ARBA" id="ARBA00022777"/>
    </source>
</evidence>
<keyword evidence="16" id="KW-0411">Iron-sulfur</keyword>
<evidence type="ECO:0000256" key="6">
    <source>
        <dbReference type="ARBA" id="ARBA00022485"/>
    </source>
</evidence>
<evidence type="ECO:0000256" key="8">
    <source>
        <dbReference type="ARBA" id="ARBA00022553"/>
    </source>
</evidence>
<evidence type="ECO:0000256" key="2">
    <source>
        <dbReference type="ARBA" id="ARBA00001966"/>
    </source>
</evidence>
<comment type="caution">
    <text evidence="22">The sequence shown here is derived from an EMBL/GenBank/DDBJ whole genome shotgun (WGS) entry which is preliminary data.</text>
</comment>
<dbReference type="PANTHER" id="PTHR24421">
    <property type="entry name" value="NITRATE/NITRITE SENSOR PROTEIN NARX-RELATED"/>
    <property type="match status" value="1"/>
</dbReference>
<evidence type="ECO:0000256" key="10">
    <source>
        <dbReference type="ARBA" id="ARBA00022723"/>
    </source>
</evidence>
<comment type="function">
    <text evidence="17">Member of the two-component regulatory system NreB/NreC involved in the control of dissimilatory nitrate/nitrite reduction in response to oxygen. NreB functions as a direct oxygen sensor histidine kinase which is autophosphorylated, in the absence of oxygen, probably at the conserved histidine residue, and transfers its phosphate group probably to a conserved aspartate residue of NreC. NreB/NreC activates the expression of the nitrate (narGHJI) and nitrite (nir) reductase operons, as well as the putative nitrate transporter gene narT.</text>
</comment>
<evidence type="ECO:0000256" key="14">
    <source>
        <dbReference type="ARBA" id="ARBA00023004"/>
    </source>
</evidence>
<keyword evidence="8" id="KW-0597">Phosphoprotein</keyword>
<proteinExistence type="predicted"/>
<dbReference type="GO" id="GO:0005524">
    <property type="term" value="F:ATP binding"/>
    <property type="evidence" value="ECO:0007669"/>
    <property type="project" value="UniProtKB-KW"/>
</dbReference>
<evidence type="ECO:0000256" key="18">
    <source>
        <dbReference type="ARBA" id="ARBA00030800"/>
    </source>
</evidence>
<feature type="domain" description="Histidine kinase" evidence="21">
    <location>
        <begin position="218"/>
        <end position="416"/>
    </location>
</feature>
<keyword evidence="9" id="KW-0808">Transferase</keyword>
<protein>
    <recommendedName>
        <fullName evidence="5">Oxygen sensor histidine kinase NreB</fullName>
        <ecNumber evidence="4">2.7.13.3</ecNumber>
    </recommendedName>
    <alternativeName>
        <fullName evidence="18">Nitrogen regulation protein B</fullName>
    </alternativeName>
</protein>
<dbReference type="InterPro" id="IPR036890">
    <property type="entry name" value="HATPase_C_sf"/>
</dbReference>
<dbReference type="InterPro" id="IPR011712">
    <property type="entry name" value="Sig_transdc_His_kin_sub3_dim/P"/>
</dbReference>
<keyword evidence="7" id="KW-0963">Cytoplasm</keyword>
<evidence type="ECO:0000256" key="17">
    <source>
        <dbReference type="ARBA" id="ARBA00024827"/>
    </source>
</evidence>
<sequence>MGEHRLESEHVTSEQYETTFGWRWHAFHSVLITAATITSAIIAEGPGIIPIASGAVMLVLQWTLGRQGLSRTTRQLSAEPVAPKGKWPYLIGMSAAFLCVCASSTGGALFLLPLVPQFFALCAPLAASMITVLMTLTAGITILIHGAEGSAGTFLLILIAGVISVAAGIWIAGILSHARRQSMTIDRLEERETQILETAHLQGAAQERLEMSREIHDGFTQHVTASLMQMRRTENLLDAGDHAAAHEHLRLAMEHTEQAIAESRFLLAQESLDTDSLTVTELVERIAGLYSSIAEAQTSVTVIGETREMEPALQRGLRRILTEALSNALQHADAHQLDITVEHSETSADERHVKQLRLVIADDGRGFDPTSLADDPGRGYGLSGIAARAEDLGGSSRIDSSPGHGTRIEVHLPMSCPHSAHPDDDPADIPADAPASRAENLTR</sequence>
<dbReference type="SMART" id="SM00387">
    <property type="entry name" value="HATPase_c"/>
    <property type="match status" value="1"/>
</dbReference>
<dbReference type="Gene3D" id="3.30.565.10">
    <property type="entry name" value="Histidine kinase-like ATPase, C-terminal domain"/>
    <property type="match status" value="1"/>
</dbReference>
<evidence type="ECO:0000256" key="9">
    <source>
        <dbReference type="ARBA" id="ARBA00022679"/>
    </source>
</evidence>
<dbReference type="InterPro" id="IPR004358">
    <property type="entry name" value="Sig_transdc_His_kin-like_C"/>
</dbReference>
<evidence type="ECO:0000313" key="22">
    <source>
        <dbReference type="EMBL" id="MDR8019396.1"/>
    </source>
</evidence>